<accession>A0A549T316</accession>
<organism evidence="4 5">
    <name type="scientific">Rhizobium straminoryzae</name>
    <dbReference type="NCBI Taxonomy" id="1387186"/>
    <lineage>
        <taxon>Bacteria</taxon>
        <taxon>Pseudomonadati</taxon>
        <taxon>Pseudomonadota</taxon>
        <taxon>Alphaproteobacteria</taxon>
        <taxon>Hyphomicrobiales</taxon>
        <taxon>Rhizobiaceae</taxon>
        <taxon>Rhizobium/Agrobacterium group</taxon>
        <taxon>Rhizobium</taxon>
    </lineage>
</organism>
<evidence type="ECO:0000256" key="1">
    <source>
        <dbReference type="ARBA" id="ARBA00008791"/>
    </source>
</evidence>
<dbReference type="Pfam" id="PF00582">
    <property type="entry name" value="Usp"/>
    <property type="match status" value="1"/>
</dbReference>
<name>A0A549T316_9HYPH</name>
<dbReference type="SUPFAM" id="SSF52402">
    <property type="entry name" value="Adenine nucleotide alpha hydrolases-like"/>
    <property type="match status" value="1"/>
</dbReference>
<evidence type="ECO:0000259" key="3">
    <source>
        <dbReference type="Pfam" id="PF00582"/>
    </source>
</evidence>
<dbReference type="PRINTS" id="PR01438">
    <property type="entry name" value="UNVRSLSTRESS"/>
</dbReference>
<protein>
    <recommendedName>
        <fullName evidence="2">Universal stress protein</fullName>
    </recommendedName>
</protein>
<comment type="caution">
    <text evidence="4">The sequence shown here is derived from an EMBL/GenBank/DDBJ whole genome shotgun (WGS) entry which is preliminary data.</text>
</comment>
<keyword evidence="2" id="KW-0963">Cytoplasm</keyword>
<comment type="subcellular location">
    <subcellularLocation>
        <location evidence="2">Cytoplasm</location>
    </subcellularLocation>
</comment>
<feature type="domain" description="UspA" evidence="3">
    <location>
        <begin position="1"/>
        <end position="134"/>
    </location>
</feature>
<sequence length="136" mass="14635">MYRSIVVAVDMAQLERGERILEKAATLLDAGGKITIVNVVEELPGYLAIDVPTDLVAQARTDASQKLAALRDRFGIDAAIEIRQGGPAHEILAAAEANRADLIVLASHVPDFSNYFIGATADRVVRHAKCSVLVDR</sequence>
<proteinExistence type="inferred from homology"/>
<dbReference type="CDD" id="cd00293">
    <property type="entry name" value="USP-like"/>
    <property type="match status" value="1"/>
</dbReference>
<dbReference type="InterPro" id="IPR006015">
    <property type="entry name" value="Universal_stress_UspA"/>
</dbReference>
<dbReference type="RefSeq" id="WP_143126687.1">
    <property type="nucleotide sequence ID" value="NZ_VJMG01000056.1"/>
</dbReference>
<dbReference type="InterPro" id="IPR014729">
    <property type="entry name" value="Rossmann-like_a/b/a_fold"/>
</dbReference>
<evidence type="ECO:0000313" key="5">
    <source>
        <dbReference type="Proteomes" id="UP000316801"/>
    </source>
</evidence>
<comment type="similarity">
    <text evidence="1 2">Belongs to the universal stress protein A family.</text>
</comment>
<reference evidence="4 5" key="1">
    <citation type="submission" date="2019-07" db="EMBL/GenBank/DDBJ databases">
        <title>Ln-dependent methylotrophs.</title>
        <authorList>
            <person name="Tani A."/>
        </authorList>
    </citation>
    <scope>NUCLEOTIDE SEQUENCE [LARGE SCALE GENOMIC DNA]</scope>
    <source>
        <strain evidence="4 5">SM12</strain>
    </source>
</reference>
<dbReference type="Proteomes" id="UP000316801">
    <property type="component" value="Unassembled WGS sequence"/>
</dbReference>
<dbReference type="PIRSF" id="PIRSF006276">
    <property type="entry name" value="UspA"/>
    <property type="match status" value="1"/>
</dbReference>
<dbReference type="AlphaFoldDB" id="A0A549T316"/>
<gene>
    <name evidence="4" type="ORF">FNA46_18505</name>
</gene>
<dbReference type="PANTHER" id="PTHR46268:SF6">
    <property type="entry name" value="UNIVERSAL STRESS PROTEIN UP12"/>
    <property type="match status" value="1"/>
</dbReference>
<evidence type="ECO:0000313" key="4">
    <source>
        <dbReference type="EMBL" id="TRL36265.1"/>
    </source>
</evidence>
<dbReference type="InterPro" id="IPR006016">
    <property type="entry name" value="UspA"/>
</dbReference>
<keyword evidence="5" id="KW-1185">Reference proteome</keyword>
<dbReference type="PANTHER" id="PTHR46268">
    <property type="entry name" value="STRESS RESPONSE PROTEIN NHAX"/>
    <property type="match status" value="1"/>
</dbReference>
<dbReference type="Gene3D" id="3.40.50.620">
    <property type="entry name" value="HUPs"/>
    <property type="match status" value="1"/>
</dbReference>
<dbReference type="EMBL" id="VJMG01000056">
    <property type="protein sequence ID" value="TRL36265.1"/>
    <property type="molecule type" value="Genomic_DNA"/>
</dbReference>
<dbReference type="GO" id="GO:0005737">
    <property type="term" value="C:cytoplasm"/>
    <property type="evidence" value="ECO:0007669"/>
    <property type="project" value="UniProtKB-SubCell"/>
</dbReference>
<evidence type="ECO:0000256" key="2">
    <source>
        <dbReference type="PIRNR" id="PIRNR006276"/>
    </source>
</evidence>